<accession>A0A2N9IHD4</accession>
<gene>
    <name evidence="1" type="ORF">FSB_LOCUS53058</name>
</gene>
<evidence type="ECO:0008006" key="2">
    <source>
        <dbReference type="Google" id="ProtNLM"/>
    </source>
</evidence>
<reference evidence="1" key="1">
    <citation type="submission" date="2018-02" db="EMBL/GenBank/DDBJ databases">
        <authorList>
            <person name="Cohen D.B."/>
            <person name="Kent A.D."/>
        </authorList>
    </citation>
    <scope>NUCLEOTIDE SEQUENCE</scope>
</reference>
<name>A0A2N9IHD4_FAGSY</name>
<evidence type="ECO:0000313" key="1">
    <source>
        <dbReference type="EMBL" id="SPD25176.1"/>
    </source>
</evidence>
<sequence length="272" mass="30473">MVLFKPLASIETHLAGQLKEAGNDLFNLPSSIYDLLTLLDKFENLFASMEQAPSKSIQDALLPSMLQPYLQEAVCSMGVASDTFCPIKVGQGVDATFKLVEVLVLLPALRKKDSIVLDDEKVVSFPTPIPHIESDFHWVLNSTLRQFGTRWKEDLPGGNACTYLREAKVCEPIQNGGLGVKTFRIFNKSLLGKWLWRYGIDREAFWWQVVEVKYMSLWGGLCTKEIRGAYGGAFLDLFSIVGDKEAAVADFVSVRNGKLHWEWGRPIVLATE</sequence>
<dbReference type="AlphaFoldDB" id="A0A2N9IHD4"/>
<protein>
    <recommendedName>
        <fullName evidence="2">Reverse transcriptase zinc-binding domain-containing protein</fullName>
    </recommendedName>
</protein>
<dbReference type="EMBL" id="OIVN01006105">
    <property type="protein sequence ID" value="SPD25176.1"/>
    <property type="molecule type" value="Genomic_DNA"/>
</dbReference>
<organism evidence="1">
    <name type="scientific">Fagus sylvatica</name>
    <name type="common">Beechnut</name>
    <dbReference type="NCBI Taxonomy" id="28930"/>
    <lineage>
        <taxon>Eukaryota</taxon>
        <taxon>Viridiplantae</taxon>
        <taxon>Streptophyta</taxon>
        <taxon>Embryophyta</taxon>
        <taxon>Tracheophyta</taxon>
        <taxon>Spermatophyta</taxon>
        <taxon>Magnoliopsida</taxon>
        <taxon>eudicotyledons</taxon>
        <taxon>Gunneridae</taxon>
        <taxon>Pentapetalae</taxon>
        <taxon>rosids</taxon>
        <taxon>fabids</taxon>
        <taxon>Fagales</taxon>
        <taxon>Fagaceae</taxon>
        <taxon>Fagus</taxon>
    </lineage>
</organism>
<proteinExistence type="predicted"/>